<organism evidence="2 3">
    <name type="scientific">Paramecium sonneborni</name>
    <dbReference type="NCBI Taxonomy" id="65129"/>
    <lineage>
        <taxon>Eukaryota</taxon>
        <taxon>Sar</taxon>
        <taxon>Alveolata</taxon>
        <taxon>Ciliophora</taxon>
        <taxon>Intramacronucleata</taxon>
        <taxon>Oligohymenophorea</taxon>
        <taxon>Peniculida</taxon>
        <taxon>Parameciidae</taxon>
        <taxon>Paramecium</taxon>
    </lineage>
</organism>
<feature type="coiled-coil region" evidence="1">
    <location>
        <begin position="24"/>
        <end position="51"/>
    </location>
</feature>
<protein>
    <submittedName>
        <fullName evidence="2">Uncharacterized protein</fullName>
    </submittedName>
</protein>
<keyword evidence="3" id="KW-1185">Reference proteome</keyword>
<reference evidence="2" key="1">
    <citation type="submission" date="2021-01" db="EMBL/GenBank/DDBJ databases">
        <authorList>
            <consortium name="Genoscope - CEA"/>
            <person name="William W."/>
        </authorList>
    </citation>
    <scope>NUCLEOTIDE SEQUENCE</scope>
</reference>
<keyword evidence="1" id="KW-0175">Coiled coil</keyword>
<sequence length="96" mass="11653">MNNYTIRQLIKNIFSGKDLEDVSLKDAQKNIVMKKQKRKQLKNHARNYNEESPKINFKLQYYFSNLHKSKVQELHVYCLKSIFQELDKICKFWNLI</sequence>
<evidence type="ECO:0000313" key="3">
    <source>
        <dbReference type="Proteomes" id="UP000692954"/>
    </source>
</evidence>
<proteinExistence type="predicted"/>
<name>A0A8S1NFK3_9CILI</name>
<dbReference type="Proteomes" id="UP000692954">
    <property type="component" value="Unassembled WGS sequence"/>
</dbReference>
<evidence type="ECO:0000313" key="2">
    <source>
        <dbReference type="EMBL" id="CAD8090872.1"/>
    </source>
</evidence>
<accession>A0A8S1NFK3</accession>
<dbReference type="EMBL" id="CAJJDN010000056">
    <property type="protein sequence ID" value="CAD8090872.1"/>
    <property type="molecule type" value="Genomic_DNA"/>
</dbReference>
<comment type="caution">
    <text evidence="2">The sequence shown here is derived from an EMBL/GenBank/DDBJ whole genome shotgun (WGS) entry which is preliminary data.</text>
</comment>
<evidence type="ECO:0000256" key="1">
    <source>
        <dbReference type="SAM" id="Coils"/>
    </source>
</evidence>
<dbReference type="AlphaFoldDB" id="A0A8S1NFK3"/>
<gene>
    <name evidence="2" type="ORF">PSON_ATCC_30995.1.T0560252</name>
</gene>